<sequence>MNENCIMWEEVRVGVHVRNSLVNGKEEKRFVWPTVKRLAPGGILQRLNEPSRDRDGSEKAADRNKMRKKNEEEEGPTATINQQGPH</sequence>
<keyword evidence="3" id="KW-1185">Reference proteome</keyword>
<reference evidence="2" key="1">
    <citation type="submission" date="2020-10" db="EMBL/GenBank/DDBJ databases">
        <authorList>
            <person name="Kikuchi T."/>
        </authorList>
    </citation>
    <scope>NUCLEOTIDE SEQUENCE</scope>
    <source>
        <strain evidence="2">NKZ352</strain>
    </source>
</reference>
<organism evidence="2 3">
    <name type="scientific">Caenorhabditis auriculariae</name>
    <dbReference type="NCBI Taxonomy" id="2777116"/>
    <lineage>
        <taxon>Eukaryota</taxon>
        <taxon>Metazoa</taxon>
        <taxon>Ecdysozoa</taxon>
        <taxon>Nematoda</taxon>
        <taxon>Chromadorea</taxon>
        <taxon>Rhabditida</taxon>
        <taxon>Rhabditina</taxon>
        <taxon>Rhabditomorpha</taxon>
        <taxon>Rhabditoidea</taxon>
        <taxon>Rhabditidae</taxon>
        <taxon>Peloderinae</taxon>
        <taxon>Caenorhabditis</taxon>
    </lineage>
</organism>
<evidence type="ECO:0000313" key="3">
    <source>
        <dbReference type="Proteomes" id="UP000835052"/>
    </source>
</evidence>
<dbReference type="EMBL" id="CAJGYM010000087">
    <property type="protein sequence ID" value="CAD6197178.1"/>
    <property type="molecule type" value="Genomic_DNA"/>
</dbReference>
<name>A0A8S1HRQ9_9PELO</name>
<dbReference type="AlphaFoldDB" id="A0A8S1HRQ9"/>
<accession>A0A8S1HRQ9</accession>
<comment type="caution">
    <text evidence="2">The sequence shown here is derived from an EMBL/GenBank/DDBJ whole genome shotgun (WGS) entry which is preliminary data.</text>
</comment>
<feature type="compositionally biased region" description="Basic and acidic residues" evidence="1">
    <location>
        <begin position="49"/>
        <end position="64"/>
    </location>
</feature>
<protein>
    <submittedName>
        <fullName evidence="2">Uncharacterized protein</fullName>
    </submittedName>
</protein>
<evidence type="ECO:0000313" key="2">
    <source>
        <dbReference type="EMBL" id="CAD6197178.1"/>
    </source>
</evidence>
<evidence type="ECO:0000256" key="1">
    <source>
        <dbReference type="SAM" id="MobiDB-lite"/>
    </source>
</evidence>
<proteinExistence type="predicted"/>
<gene>
    <name evidence="2" type="ORF">CAUJ_LOCUS13087</name>
</gene>
<dbReference type="Proteomes" id="UP000835052">
    <property type="component" value="Unassembled WGS sequence"/>
</dbReference>
<feature type="region of interest" description="Disordered" evidence="1">
    <location>
        <begin position="43"/>
        <end position="86"/>
    </location>
</feature>